<evidence type="ECO:0000313" key="3">
    <source>
        <dbReference type="Proteomes" id="UP000237144"/>
    </source>
</evidence>
<dbReference type="STRING" id="741276.A0A2S5B8I6"/>
<feature type="compositionally biased region" description="Low complexity" evidence="1">
    <location>
        <begin position="161"/>
        <end position="179"/>
    </location>
</feature>
<proteinExistence type="predicted"/>
<sequence length="746" mass="77694">MAQRPHAYDMSFLEDAEDEGVPQYEGTSPPSTVTSGTPSSAGTRPPSLLARSPSEKSTSKLVGLRGPPLAYTPKSAEVEAWRREQAAGDGTEEPIPTEQLSQHLSRMLHVGGGDENTKSVRLEDMTDAEIAQHHFRLAQQHLQAAQRLALAAATAPPPQSNAPSSAPSISSASSTSRARPPAPSVDTHARYAGANTPLPAHSVPDASSPLSSYAPSSVASRRRGPHFSGDSYRTANDALSLSPSAIGVLSRLTGYHTASQARTDGSDTISSAPGPSTSAPPSQGPPSLVHTDSSALSTRSAPTSASHLTQRPVPPPRRSTMSSSVSTGAMEHASSLVPSLYGGGLPANVLDRMAAVRSDGPNAEGTLGHPAAAGGFASEADFVAYAASTAGSNDHREILRDDDSYSLAPTTADDTWDDGRSDFYGSESVFSHVTRATLPGYDDALQPVPPVPTIPTRYMATHEHAGSDPREHASAVVGTAISTPPLAAPDEFHGFRPRQTQTSYMHGLSPVPTTTRSSTLPPAVAHMPSAPQSLANVQPQAYVIGPAGQPIPVYSSAAFGPGHSASARPVAPILPVHARPLQFQHALSYTGQPAVVGQVTYSNPNVSAAGPAPTLTSHSSSATLPRPGLAEPVTRPTSAWSDNSDQSNADARSIAAGSTFSRTKSRMASLRAKVPHVRFMSPDPTVLRAPRGTGPARQAPRTGARRSTASGGVATNDVIAEQQEGESEEEREKRQRAIQMSLGMLI</sequence>
<feature type="compositionally biased region" description="Polar residues" evidence="1">
    <location>
        <begin position="511"/>
        <end position="520"/>
    </location>
</feature>
<dbReference type="OrthoDB" id="2529149at2759"/>
<keyword evidence="3" id="KW-1185">Reference proteome</keyword>
<feature type="compositionally biased region" description="Polar residues" evidence="1">
    <location>
        <begin position="635"/>
        <end position="662"/>
    </location>
</feature>
<gene>
    <name evidence="2" type="ORF">BMF94_3931</name>
</gene>
<evidence type="ECO:0000256" key="1">
    <source>
        <dbReference type="SAM" id="MobiDB-lite"/>
    </source>
</evidence>
<feature type="region of interest" description="Disordered" evidence="1">
    <location>
        <begin position="682"/>
        <end position="746"/>
    </location>
</feature>
<feature type="compositionally biased region" description="Polar residues" evidence="1">
    <location>
        <begin position="614"/>
        <end position="623"/>
    </location>
</feature>
<name>A0A2S5B8I6_9BASI</name>
<feature type="compositionally biased region" description="Low complexity" evidence="1">
    <location>
        <begin position="26"/>
        <end position="43"/>
    </location>
</feature>
<dbReference type="AlphaFoldDB" id="A0A2S5B8I6"/>
<organism evidence="2 3">
    <name type="scientific">Rhodotorula taiwanensis</name>
    <dbReference type="NCBI Taxonomy" id="741276"/>
    <lineage>
        <taxon>Eukaryota</taxon>
        <taxon>Fungi</taxon>
        <taxon>Dikarya</taxon>
        <taxon>Basidiomycota</taxon>
        <taxon>Pucciniomycotina</taxon>
        <taxon>Microbotryomycetes</taxon>
        <taxon>Sporidiobolales</taxon>
        <taxon>Sporidiobolaceae</taxon>
        <taxon>Rhodotorula</taxon>
    </lineage>
</organism>
<feature type="region of interest" description="Disordered" evidence="1">
    <location>
        <begin position="1"/>
        <end position="99"/>
    </location>
</feature>
<feature type="region of interest" description="Disordered" evidence="1">
    <location>
        <begin position="502"/>
        <end position="521"/>
    </location>
</feature>
<feature type="region of interest" description="Disordered" evidence="1">
    <location>
        <begin position="260"/>
        <end position="330"/>
    </location>
</feature>
<feature type="compositionally biased region" description="Low complexity" evidence="1">
    <location>
        <begin position="204"/>
        <end position="219"/>
    </location>
</feature>
<protein>
    <submittedName>
        <fullName evidence="2">Uncharacterized protein</fullName>
    </submittedName>
</protein>
<feature type="compositionally biased region" description="Basic and acidic residues" evidence="1">
    <location>
        <begin position="76"/>
        <end position="86"/>
    </location>
</feature>
<evidence type="ECO:0000313" key="2">
    <source>
        <dbReference type="EMBL" id="POY73093.1"/>
    </source>
</evidence>
<accession>A0A2S5B8I6</accession>
<feature type="region of interest" description="Disordered" evidence="1">
    <location>
        <begin position="148"/>
        <end position="231"/>
    </location>
</feature>
<feature type="compositionally biased region" description="Low complexity" evidence="1">
    <location>
        <begin position="270"/>
        <end position="287"/>
    </location>
</feature>
<feature type="region of interest" description="Disordered" evidence="1">
    <location>
        <begin position="610"/>
        <end position="667"/>
    </location>
</feature>
<comment type="caution">
    <text evidence="2">The sequence shown here is derived from an EMBL/GenBank/DDBJ whole genome shotgun (WGS) entry which is preliminary data.</text>
</comment>
<dbReference type="EMBL" id="PJQD01000042">
    <property type="protein sequence ID" value="POY73093.1"/>
    <property type="molecule type" value="Genomic_DNA"/>
</dbReference>
<feature type="compositionally biased region" description="Polar residues" evidence="1">
    <location>
        <begin position="260"/>
        <end position="269"/>
    </location>
</feature>
<reference evidence="2 3" key="1">
    <citation type="journal article" date="2018" name="Front. Microbiol.">
        <title>Prospects for Fungal Bioremediation of Acidic Radioactive Waste Sites: Characterization and Genome Sequence of Rhodotorula taiwanensis MD1149.</title>
        <authorList>
            <person name="Tkavc R."/>
            <person name="Matrosova V.Y."/>
            <person name="Grichenko O.E."/>
            <person name="Gostincar C."/>
            <person name="Volpe R.P."/>
            <person name="Klimenkova P."/>
            <person name="Gaidamakova E.K."/>
            <person name="Zhou C.E."/>
            <person name="Stewart B.J."/>
            <person name="Lyman M.G."/>
            <person name="Malfatti S.A."/>
            <person name="Rubinfeld B."/>
            <person name="Courtot M."/>
            <person name="Singh J."/>
            <person name="Dalgard C.L."/>
            <person name="Hamilton T."/>
            <person name="Frey K.G."/>
            <person name="Gunde-Cimerman N."/>
            <person name="Dugan L."/>
            <person name="Daly M.J."/>
        </authorList>
    </citation>
    <scope>NUCLEOTIDE SEQUENCE [LARGE SCALE GENOMIC DNA]</scope>
    <source>
        <strain evidence="2 3">MD1149</strain>
    </source>
</reference>
<feature type="compositionally biased region" description="Polar residues" evidence="1">
    <location>
        <begin position="290"/>
        <end position="309"/>
    </location>
</feature>
<dbReference type="Proteomes" id="UP000237144">
    <property type="component" value="Unassembled WGS sequence"/>
</dbReference>